<evidence type="ECO:0000256" key="3">
    <source>
        <dbReference type="ARBA" id="ARBA00022989"/>
    </source>
</evidence>
<reference evidence="7 8" key="1">
    <citation type="submission" date="2024-04" db="EMBL/GenBank/DDBJ databases">
        <authorList>
            <consortium name="Genoscope - CEA"/>
            <person name="William W."/>
        </authorList>
    </citation>
    <scope>NUCLEOTIDE SEQUENCE [LARGE SCALE GENOMIC DNA]</scope>
</reference>
<dbReference type="InterPro" id="IPR001828">
    <property type="entry name" value="ANF_lig-bd_rcpt"/>
</dbReference>
<comment type="subcellular location">
    <subcellularLocation>
        <location evidence="1">Membrane</location>
    </subcellularLocation>
</comment>
<gene>
    <name evidence="7" type="ORF">GSLYS_00013701001</name>
</gene>
<dbReference type="SUPFAM" id="SSF53822">
    <property type="entry name" value="Periplasmic binding protein-like I"/>
    <property type="match status" value="1"/>
</dbReference>
<keyword evidence="4 5" id="KW-0472">Membrane</keyword>
<dbReference type="InterPro" id="IPR052612">
    <property type="entry name" value="ANP_Clearance_Receptor"/>
</dbReference>
<dbReference type="PANTHER" id="PTHR44755">
    <property type="entry name" value="NATRIURETIC PEPTIDE RECEPTOR 3-RELATED"/>
    <property type="match status" value="1"/>
</dbReference>
<keyword evidence="2 5" id="KW-0812">Transmembrane</keyword>
<dbReference type="Gene3D" id="3.40.50.2300">
    <property type="match status" value="1"/>
</dbReference>
<organism evidence="7 8">
    <name type="scientific">Lymnaea stagnalis</name>
    <name type="common">Great pond snail</name>
    <name type="synonym">Helix stagnalis</name>
    <dbReference type="NCBI Taxonomy" id="6523"/>
    <lineage>
        <taxon>Eukaryota</taxon>
        <taxon>Metazoa</taxon>
        <taxon>Spiralia</taxon>
        <taxon>Lophotrochozoa</taxon>
        <taxon>Mollusca</taxon>
        <taxon>Gastropoda</taxon>
        <taxon>Heterobranchia</taxon>
        <taxon>Euthyneura</taxon>
        <taxon>Panpulmonata</taxon>
        <taxon>Hygrophila</taxon>
        <taxon>Lymnaeoidea</taxon>
        <taxon>Lymnaeidae</taxon>
        <taxon>Lymnaea</taxon>
    </lineage>
</organism>
<feature type="transmembrane region" description="Helical" evidence="5">
    <location>
        <begin position="6"/>
        <end position="27"/>
    </location>
</feature>
<dbReference type="GO" id="GO:0038023">
    <property type="term" value="F:signaling receptor activity"/>
    <property type="evidence" value="ECO:0007669"/>
    <property type="project" value="TreeGrafter"/>
</dbReference>
<feature type="domain" description="Receptor ligand binding region" evidence="6">
    <location>
        <begin position="38"/>
        <end position="122"/>
    </location>
</feature>
<evidence type="ECO:0000256" key="5">
    <source>
        <dbReference type="SAM" id="Phobius"/>
    </source>
</evidence>
<dbReference type="AlphaFoldDB" id="A0AAV2I5G3"/>
<dbReference type="Proteomes" id="UP001497497">
    <property type="component" value="Unassembled WGS sequence"/>
</dbReference>
<dbReference type="Pfam" id="PF01094">
    <property type="entry name" value="ANF_receptor"/>
    <property type="match status" value="1"/>
</dbReference>
<dbReference type="GO" id="GO:0016020">
    <property type="term" value="C:membrane"/>
    <property type="evidence" value="ECO:0007669"/>
    <property type="project" value="UniProtKB-SubCell"/>
</dbReference>
<keyword evidence="8" id="KW-1185">Reference proteome</keyword>
<evidence type="ECO:0000313" key="8">
    <source>
        <dbReference type="Proteomes" id="UP001497497"/>
    </source>
</evidence>
<sequence length="130" mass="14318">MAFIAAAAVGINMVCGAVVYIAVLLPNNPKFPFTMMRARPAIDVTFAKLQHMGFFTNDTVKVMYADSRCSSTHAPMEAFNFRYTTKPHIFFGPVCDYALAPVARFCSVWKTPVVSTGGFSHSFLIDKHGN</sequence>
<dbReference type="InterPro" id="IPR028082">
    <property type="entry name" value="Peripla_BP_I"/>
</dbReference>
<dbReference type="PANTHER" id="PTHR44755:SF11">
    <property type="entry name" value="ATRIAL NATRIURETIC PEPTIDE RECEPTOR 3 ISOFORM X1"/>
    <property type="match status" value="1"/>
</dbReference>
<evidence type="ECO:0000313" key="7">
    <source>
        <dbReference type="EMBL" id="CAL1539968.1"/>
    </source>
</evidence>
<evidence type="ECO:0000259" key="6">
    <source>
        <dbReference type="Pfam" id="PF01094"/>
    </source>
</evidence>
<dbReference type="EMBL" id="CAXITT010000364">
    <property type="protein sequence ID" value="CAL1539968.1"/>
    <property type="molecule type" value="Genomic_DNA"/>
</dbReference>
<dbReference type="GO" id="GO:0007165">
    <property type="term" value="P:signal transduction"/>
    <property type="evidence" value="ECO:0007669"/>
    <property type="project" value="TreeGrafter"/>
</dbReference>
<feature type="non-terminal residue" evidence="7">
    <location>
        <position position="130"/>
    </location>
</feature>
<name>A0AAV2I5G3_LYMST</name>
<dbReference type="GO" id="GO:0017046">
    <property type="term" value="F:peptide hormone binding"/>
    <property type="evidence" value="ECO:0007669"/>
    <property type="project" value="TreeGrafter"/>
</dbReference>
<proteinExistence type="predicted"/>
<evidence type="ECO:0000256" key="2">
    <source>
        <dbReference type="ARBA" id="ARBA00022692"/>
    </source>
</evidence>
<keyword evidence="3 5" id="KW-1133">Transmembrane helix</keyword>
<comment type="caution">
    <text evidence="7">The sequence shown here is derived from an EMBL/GenBank/DDBJ whole genome shotgun (WGS) entry which is preliminary data.</text>
</comment>
<protein>
    <recommendedName>
        <fullName evidence="6">Receptor ligand binding region domain-containing protein</fullName>
    </recommendedName>
</protein>
<evidence type="ECO:0000256" key="1">
    <source>
        <dbReference type="ARBA" id="ARBA00004370"/>
    </source>
</evidence>
<accession>A0AAV2I5G3</accession>
<evidence type="ECO:0000256" key="4">
    <source>
        <dbReference type="ARBA" id="ARBA00023136"/>
    </source>
</evidence>